<keyword evidence="3" id="KW-1185">Reference proteome</keyword>
<evidence type="ECO:0000313" key="2">
    <source>
        <dbReference type="EMBL" id="TCP95037.1"/>
    </source>
</evidence>
<comment type="caution">
    <text evidence="2">The sequence shown here is derived from an EMBL/GenBank/DDBJ whole genome shotgun (WGS) entry which is preliminary data.</text>
</comment>
<feature type="transmembrane region" description="Helical" evidence="1">
    <location>
        <begin position="162"/>
        <end position="179"/>
    </location>
</feature>
<dbReference type="OrthoDB" id="2081498at2"/>
<protein>
    <submittedName>
        <fullName evidence="2">Uncharacterized protein</fullName>
    </submittedName>
</protein>
<dbReference type="AlphaFoldDB" id="A0A4R2SX21"/>
<accession>A0A4R2SX21</accession>
<feature type="transmembrane region" description="Helical" evidence="1">
    <location>
        <begin position="65"/>
        <end position="84"/>
    </location>
</feature>
<feature type="transmembrane region" description="Helical" evidence="1">
    <location>
        <begin position="27"/>
        <end position="53"/>
    </location>
</feature>
<gene>
    <name evidence="2" type="ORF">EDD79_10651</name>
</gene>
<sequence length="214" mass="24405">MDEKILNEAVESVELIKSIISRTKESFISFSTIFIYWGLLFTLNSIIMLYMTVNKEKVGYILNNYPILNFMAPVSIIALVAALVYRKVSNKIPLVGLEKQLMKVWVLILAINVIPSKFSIVTGTSELNLEMITIRANSFSTMFFSLAMGLLITSWFTGYRQLKYLSCAYIGISALYAYFNIPLLSDSTTQILYSIAFPFTFFYTGFFLKSQQVR</sequence>
<feature type="transmembrane region" description="Helical" evidence="1">
    <location>
        <begin position="104"/>
        <end position="122"/>
    </location>
</feature>
<evidence type="ECO:0000313" key="3">
    <source>
        <dbReference type="Proteomes" id="UP000295504"/>
    </source>
</evidence>
<name>A0A4R2SX21_9FIRM</name>
<organism evidence="2 3">
    <name type="scientific">Serpentinicella alkaliphila</name>
    <dbReference type="NCBI Taxonomy" id="1734049"/>
    <lineage>
        <taxon>Bacteria</taxon>
        <taxon>Bacillati</taxon>
        <taxon>Bacillota</taxon>
        <taxon>Clostridia</taxon>
        <taxon>Peptostreptococcales</taxon>
        <taxon>Natronincolaceae</taxon>
        <taxon>Serpentinicella</taxon>
    </lineage>
</organism>
<keyword evidence="1" id="KW-1133">Transmembrane helix</keyword>
<reference evidence="2 3" key="1">
    <citation type="submission" date="2019-03" db="EMBL/GenBank/DDBJ databases">
        <title>Genomic Encyclopedia of Type Strains, Phase IV (KMG-IV): sequencing the most valuable type-strain genomes for metagenomic binning, comparative biology and taxonomic classification.</title>
        <authorList>
            <person name="Goeker M."/>
        </authorList>
    </citation>
    <scope>NUCLEOTIDE SEQUENCE [LARGE SCALE GENOMIC DNA]</scope>
    <source>
        <strain evidence="2 3">DSM 100013</strain>
    </source>
</reference>
<dbReference type="Proteomes" id="UP000295504">
    <property type="component" value="Unassembled WGS sequence"/>
</dbReference>
<dbReference type="EMBL" id="SLYC01000065">
    <property type="protein sequence ID" value="TCP95037.1"/>
    <property type="molecule type" value="Genomic_DNA"/>
</dbReference>
<evidence type="ECO:0000256" key="1">
    <source>
        <dbReference type="SAM" id="Phobius"/>
    </source>
</evidence>
<keyword evidence="1" id="KW-0472">Membrane</keyword>
<feature type="transmembrane region" description="Helical" evidence="1">
    <location>
        <begin position="191"/>
        <end position="208"/>
    </location>
</feature>
<dbReference type="RefSeq" id="WP_132849745.1">
    <property type="nucleotide sequence ID" value="NZ_CP058648.1"/>
</dbReference>
<feature type="transmembrane region" description="Helical" evidence="1">
    <location>
        <begin position="134"/>
        <end position="155"/>
    </location>
</feature>
<proteinExistence type="predicted"/>
<keyword evidence="1" id="KW-0812">Transmembrane</keyword>